<reference evidence="2" key="1">
    <citation type="journal article" date="2019" name="Int. J. Syst. Evol. Microbiol.">
        <title>The Global Catalogue of Microorganisms (GCM) 10K type strain sequencing project: providing services to taxonomists for standard genome sequencing and annotation.</title>
        <authorList>
            <consortium name="The Broad Institute Genomics Platform"/>
            <consortium name="The Broad Institute Genome Sequencing Center for Infectious Disease"/>
            <person name="Wu L."/>
            <person name="Ma J."/>
        </authorList>
    </citation>
    <scope>NUCLEOTIDE SEQUENCE [LARGE SCALE GENOMIC DNA]</scope>
    <source>
        <strain evidence="2">TISTR 2466</strain>
    </source>
</reference>
<keyword evidence="2" id="KW-1185">Reference proteome</keyword>
<dbReference type="EMBL" id="JBHUMQ010000001">
    <property type="protein sequence ID" value="MFD2692226.1"/>
    <property type="molecule type" value="Genomic_DNA"/>
</dbReference>
<dbReference type="InterPro" id="IPR046897">
    <property type="entry name" value="ABC-3C_MC6"/>
</dbReference>
<dbReference type="Proteomes" id="UP001597399">
    <property type="component" value="Unassembled WGS sequence"/>
</dbReference>
<organism evidence="1 2">
    <name type="scientific">Sporolactobacillus shoreicorticis</name>
    <dbReference type="NCBI Taxonomy" id="1923877"/>
    <lineage>
        <taxon>Bacteria</taxon>
        <taxon>Bacillati</taxon>
        <taxon>Bacillota</taxon>
        <taxon>Bacilli</taxon>
        <taxon>Bacillales</taxon>
        <taxon>Sporolactobacillaceae</taxon>
        <taxon>Sporolactobacillus</taxon>
    </lineage>
</organism>
<protein>
    <submittedName>
        <fullName evidence="1">ABC-three component system middle component 6</fullName>
    </submittedName>
</protein>
<accession>A0ABW5RXM2</accession>
<gene>
    <name evidence="1" type="ORF">ACFSUE_01000</name>
</gene>
<dbReference type="RefSeq" id="WP_373689398.1">
    <property type="nucleotide sequence ID" value="NZ_JAMXWM010000003.1"/>
</dbReference>
<comment type="caution">
    <text evidence="1">The sequence shown here is derived from an EMBL/GenBank/DDBJ whole genome shotgun (WGS) entry which is preliminary data.</text>
</comment>
<evidence type="ECO:0000313" key="1">
    <source>
        <dbReference type="EMBL" id="MFD2692226.1"/>
    </source>
</evidence>
<proteinExistence type="predicted"/>
<sequence>MLVPTKNLHEDKSIIKIGARILLFMNSPQTVSSLWDQYKRFQEKNKCPNIKFDTFLLTLDFLYIVGAINQSKGILRRVRND</sequence>
<evidence type="ECO:0000313" key="2">
    <source>
        <dbReference type="Proteomes" id="UP001597399"/>
    </source>
</evidence>
<name>A0ABW5RXM2_9BACL</name>
<dbReference type="Pfam" id="PF20293">
    <property type="entry name" value="MC6"/>
    <property type="match status" value="1"/>
</dbReference>